<dbReference type="CDD" id="cd04301">
    <property type="entry name" value="NAT_SF"/>
    <property type="match status" value="1"/>
</dbReference>
<dbReference type="EMBL" id="JBHTOF010000092">
    <property type="protein sequence ID" value="MFD1465991.1"/>
    <property type="molecule type" value="Genomic_DNA"/>
</dbReference>
<sequence>MNIKHQIGINSQIYQDALQIRREVFVSEQAVPESLEIDQNDPIADNYVGYVDEQAVTTARTVSAPENGWHIQRVATRSEYRHHRYGSELLQAIIATAREQKIAYLVLDAQLVAIPFYKQLNFELTAREQFLDAGIMHREMKLNLAHK</sequence>
<dbReference type="Proteomes" id="UP001597244">
    <property type="component" value="Unassembled WGS sequence"/>
</dbReference>
<dbReference type="InterPro" id="IPR016181">
    <property type="entry name" value="Acyl_CoA_acyltransferase"/>
</dbReference>
<dbReference type="InterPro" id="IPR000182">
    <property type="entry name" value="GNAT_dom"/>
</dbReference>
<comment type="caution">
    <text evidence="2">The sequence shown here is derived from an EMBL/GenBank/DDBJ whole genome shotgun (WGS) entry which is preliminary data.</text>
</comment>
<keyword evidence="3" id="KW-1185">Reference proteome</keyword>
<dbReference type="Pfam" id="PF13673">
    <property type="entry name" value="Acetyltransf_10"/>
    <property type="match status" value="1"/>
</dbReference>
<evidence type="ECO:0000259" key="1">
    <source>
        <dbReference type="PROSITE" id="PS51186"/>
    </source>
</evidence>
<gene>
    <name evidence="2" type="ORF">ACFQ4L_07940</name>
</gene>
<dbReference type="SUPFAM" id="SSF55729">
    <property type="entry name" value="Acyl-CoA N-acyltransferases (Nat)"/>
    <property type="match status" value="1"/>
</dbReference>
<reference evidence="3" key="1">
    <citation type="journal article" date="2019" name="Int. J. Syst. Evol. Microbiol.">
        <title>The Global Catalogue of Microorganisms (GCM) 10K type strain sequencing project: providing services to taxonomists for standard genome sequencing and annotation.</title>
        <authorList>
            <consortium name="The Broad Institute Genomics Platform"/>
            <consortium name="The Broad Institute Genome Sequencing Center for Infectious Disease"/>
            <person name="Wu L."/>
            <person name="Ma J."/>
        </authorList>
    </citation>
    <scope>NUCLEOTIDE SEQUENCE [LARGE SCALE GENOMIC DNA]</scope>
    <source>
        <strain evidence="3">CCM 8951</strain>
    </source>
</reference>
<feature type="domain" description="N-acetyltransferase" evidence="1">
    <location>
        <begin position="1"/>
        <end position="145"/>
    </location>
</feature>
<evidence type="ECO:0000313" key="3">
    <source>
        <dbReference type="Proteomes" id="UP001597244"/>
    </source>
</evidence>
<dbReference type="RefSeq" id="WP_125578348.1">
    <property type="nucleotide sequence ID" value="NZ_JBHTOF010000092.1"/>
</dbReference>
<proteinExistence type="predicted"/>
<name>A0ABW4DQB5_9LACO</name>
<organism evidence="2 3">
    <name type="scientific">Lapidilactobacillus mulanensis</name>
    <dbReference type="NCBI Taxonomy" id="2485999"/>
    <lineage>
        <taxon>Bacteria</taxon>
        <taxon>Bacillati</taxon>
        <taxon>Bacillota</taxon>
        <taxon>Bacilli</taxon>
        <taxon>Lactobacillales</taxon>
        <taxon>Lactobacillaceae</taxon>
        <taxon>Lapidilactobacillus</taxon>
    </lineage>
</organism>
<accession>A0ABW4DQB5</accession>
<dbReference type="Gene3D" id="3.40.630.30">
    <property type="match status" value="1"/>
</dbReference>
<dbReference type="PROSITE" id="PS51186">
    <property type="entry name" value="GNAT"/>
    <property type="match status" value="1"/>
</dbReference>
<evidence type="ECO:0000313" key="2">
    <source>
        <dbReference type="EMBL" id="MFD1465991.1"/>
    </source>
</evidence>
<protein>
    <submittedName>
        <fullName evidence="2">GNAT family N-acetyltransferase</fullName>
    </submittedName>
</protein>